<comment type="caution">
    <text evidence="1">The sequence shown here is derived from an EMBL/GenBank/DDBJ whole genome shotgun (WGS) entry which is preliminary data.</text>
</comment>
<dbReference type="EMBL" id="BARV01008486">
    <property type="protein sequence ID" value="GAI04309.1"/>
    <property type="molecule type" value="Genomic_DNA"/>
</dbReference>
<evidence type="ECO:0000313" key="1">
    <source>
        <dbReference type="EMBL" id="GAI04309.1"/>
    </source>
</evidence>
<sequence length="83" mass="9767">MSNTRKFRRRIKYPNIEYLDLDKRVQACGVFKDILLKDPNWERPGSPLNVQKPLKNGGKIPEIPLLSLTTITMFLKKRVNLWN</sequence>
<dbReference type="AlphaFoldDB" id="X1MD51"/>
<protein>
    <submittedName>
        <fullName evidence="1">Uncharacterized protein</fullName>
    </submittedName>
</protein>
<accession>X1MD51</accession>
<gene>
    <name evidence="1" type="ORF">S06H3_17047</name>
</gene>
<organism evidence="1">
    <name type="scientific">marine sediment metagenome</name>
    <dbReference type="NCBI Taxonomy" id="412755"/>
    <lineage>
        <taxon>unclassified sequences</taxon>
        <taxon>metagenomes</taxon>
        <taxon>ecological metagenomes</taxon>
    </lineage>
</organism>
<proteinExistence type="predicted"/>
<name>X1MD51_9ZZZZ</name>
<reference evidence="1" key="1">
    <citation type="journal article" date="2014" name="Front. Microbiol.">
        <title>High frequency of phylogenetically diverse reductive dehalogenase-homologous genes in deep subseafloor sedimentary metagenomes.</title>
        <authorList>
            <person name="Kawai M."/>
            <person name="Futagami T."/>
            <person name="Toyoda A."/>
            <person name="Takaki Y."/>
            <person name="Nishi S."/>
            <person name="Hori S."/>
            <person name="Arai W."/>
            <person name="Tsubouchi T."/>
            <person name="Morono Y."/>
            <person name="Uchiyama I."/>
            <person name="Ito T."/>
            <person name="Fujiyama A."/>
            <person name="Inagaki F."/>
            <person name="Takami H."/>
        </authorList>
    </citation>
    <scope>NUCLEOTIDE SEQUENCE</scope>
    <source>
        <strain evidence="1">Expedition CK06-06</strain>
    </source>
</reference>